<dbReference type="EMBL" id="CP077365">
    <property type="protein sequence ID" value="QXB45653.1"/>
    <property type="molecule type" value="Genomic_DNA"/>
</dbReference>
<feature type="region of interest" description="Disordered" evidence="1">
    <location>
        <begin position="125"/>
        <end position="183"/>
    </location>
</feature>
<protein>
    <submittedName>
        <fullName evidence="2">Molecular chaperone DnaJ</fullName>
    </submittedName>
</protein>
<evidence type="ECO:0000313" key="2">
    <source>
        <dbReference type="EMBL" id="QXB45653.1"/>
    </source>
</evidence>
<gene>
    <name evidence="2" type="ORF">I6L30_14680</name>
</gene>
<organism evidence="2 3">
    <name type="scientific">Acinetobacter seifertii</name>
    <dbReference type="NCBI Taxonomy" id="1530123"/>
    <lineage>
        <taxon>Bacteria</taxon>
        <taxon>Pseudomonadati</taxon>
        <taxon>Pseudomonadota</taxon>
        <taxon>Gammaproteobacteria</taxon>
        <taxon>Moraxellales</taxon>
        <taxon>Moraxellaceae</taxon>
        <taxon>Acinetobacter</taxon>
        <taxon>Acinetobacter calcoaceticus/baumannii complex</taxon>
    </lineage>
</organism>
<reference evidence="2 3" key="1">
    <citation type="submission" date="2021-06" db="EMBL/GenBank/DDBJ databases">
        <title>FDA dAtabase for Regulatory Grade micrObial Sequences (FDA-ARGOS): Supporting development and validation of Infectious Disease Dx tests.</title>
        <authorList>
            <person name="Sproer C."/>
            <person name="Gronow S."/>
            <person name="Severitt S."/>
            <person name="Schroder I."/>
            <person name="Tallon L."/>
            <person name="Sadzewicz L."/>
            <person name="Zhao X."/>
            <person name="Boylan J."/>
            <person name="Ott S."/>
            <person name="Bowen H."/>
            <person name="Vavikolanu K."/>
            <person name="Mehta A."/>
            <person name="Aluvathingal J."/>
            <person name="Nadendla S."/>
            <person name="Lowell S."/>
            <person name="Myers T."/>
            <person name="Yan Y."/>
        </authorList>
    </citation>
    <scope>NUCLEOTIDE SEQUENCE [LARGE SCALE GENOMIC DNA]</scope>
    <source>
        <strain evidence="2 3">FDAARGOS 1400</strain>
    </source>
</reference>
<sequence>MSFDLKVSLQQRSEPSAQQKKLNRLIDKIEQQKVSLSIWQNAQAEIQQHIRQKLMPVYSDLHVVLFQQLHQLWNMSHSHEFSKADIQQLDKKIAQLAQMLKRSKMLSAEQLDLVKQIDTFYQQHGAESAKKNKKVQSIKSEYEESDEQGVELEEDFEQYAAEQQQAREQAKQQRQQQKREQAEHMAAQSLKTVYLKIAAMIHPDREQDETKKEEKTELFQQASQAYEKQDLFYLLKLQLQLEQNKGLGAKELSAEQLRFYKLALDAQSQQLESQIAEILDSFLLAKNVKAEHVQISDVYKAIDTDCAELKQQLKWEKERLKHMKKVSGVEMLLGHGGGMSF</sequence>
<name>A0ABX8L452_9GAMM</name>
<accession>A0ABX8L452</accession>
<evidence type="ECO:0000313" key="3">
    <source>
        <dbReference type="Proteomes" id="UP000683517"/>
    </source>
</evidence>
<dbReference type="Proteomes" id="UP000683517">
    <property type="component" value="Chromosome"/>
</dbReference>
<dbReference type="RefSeq" id="WP_216984600.1">
    <property type="nucleotide sequence ID" value="NZ_CP077365.1"/>
</dbReference>
<proteinExistence type="predicted"/>
<keyword evidence="3" id="KW-1185">Reference proteome</keyword>
<evidence type="ECO:0000256" key="1">
    <source>
        <dbReference type="SAM" id="MobiDB-lite"/>
    </source>
</evidence>
<feature type="compositionally biased region" description="Low complexity" evidence="1">
    <location>
        <begin position="158"/>
        <end position="175"/>
    </location>
</feature>
<feature type="compositionally biased region" description="Acidic residues" evidence="1">
    <location>
        <begin position="143"/>
        <end position="157"/>
    </location>
</feature>